<accession>A0A4Q5LHP3</accession>
<dbReference type="Proteomes" id="UP000293331">
    <property type="component" value="Unassembled WGS sequence"/>
</dbReference>
<dbReference type="GO" id="GO:0009231">
    <property type="term" value="P:riboflavin biosynthetic process"/>
    <property type="evidence" value="ECO:0007669"/>
    <property type="project" value="InterPro"/>
</dbReference>
<gene>
    <name evidence="2" type="ORF">EWM62_17535</name>
</gene>
<organism evidence="2 3">
    <name type="scientific">Mucilaginibacter terrigena</name>
    <dbReference type="NCBI Taxonomy" id="2492395"/>
    <lineage>
        <taxon>Bacteria</taxon>
        <taxon>Pseudomonadati</taxon>
        <taxon>Bacteroidota</taxon>
        <taxon>Sphingobacteriia</taxon>
        <taxon>Sphingobacteriales</taxon>
        <taxon>Sphingobacteriaceae</taxon>
        <taxon>Mucilaginibacter</taxon>
    </lineage>
</organism>
<dbReference type="PANTHER" id="PTHR38011">
    <property type="entry name" value="DIHYDROFOLATE REDUCTASE FAMILY PROTEIN (AFU_ORTHOLOGUE AFUA_8G06820)"/>
    <property type="match status" value="1"/>
</dbReference>
<dbReference type="Pfam" id="PF01872">
    <property type="entry name" value="RibD_C"/>
    <property type="match status" value="1"/>
</dbReference>
<dbReference type="InterPro" id="IPR050765">
    <property type="entry name" value="Riboflavin_Biosynth_HTPR"/>
</dbReference>
<dbReference type="SUPFAM" id="SSF53597">
    <property type="entry name" value="Dihydrofolate reductase-like"/>
    <property type="match status" value="1"/>
</dbReference>
<name>A0A4Q5LHP3_9SPHI</name>
<dbReference type="GO" id="GO:0008703">
    <property type="term" value="F:5-amino-6-(5-phosphoribosylamino)uracil reductase activity"/>
    <property type="evidence" value="ECO:0007669"/>
    <property type="project" value="InterPro"/>
</dbReference>
<evidence type="ECO:0000313" key="2">
    <source>
        <dbReference type="EMBL" id="RYU86953.1"/>
    </source>
</evidence>
<dbReference type="Gene3D" id="3.40.430.10">
    <property type="entry name" value="Dihydrofolate Reductase, subunit A"/>
    <property type="match status" value="1"/>
</dbReference>
<dbReference type="RefSeq" id="WP_129877982.1">
    <property type="nucleotide sequence ID" value="NZ_SEWG01000008.1"/>
</dbReference>
<dbReference type="AlphaFoldDB" id="A0A4Q5LHP3"/>
<dbReference type="PANTHER" id="PTHR38011:SF11">
    <property type="entry name" value="2,5-DIAMINO-6-RIBOSYLAMINO-4(3H)-PYRIMIDINONE 5'-PHOSPHATE REDUCTASE"/>
    <property type="match status" value="1"/>
</dbReference>
<keyword evidence="3" id="KW-1185">Reference proteome</keyword>
<comment type="caution">
    <text evidence="2">The sequence shown here is derived from an EMBL/GenBank/DDBJ whole genome shotgun (WGS) entry which is preliminary data.</text>
</comment>
<protein>
    <submittedName>
        <fullName evidence="2">Dihydrofolate reductase</fullName>
    </submittedName>
</protein>
<evidence type="ECO:0000313" key="3">
    <source>
        <dbReference type="Proteomes" id="UP000293331"/>
    </source>
</evidence>
<proteinExistence type="predicted"/>
<dbReference type="EMBL" id="SEWG01000008">
    <property type="protein sequence ID" value="RYU86953.1"/>
    <property type="molecule type" value="Genomic_DNA"/>
</dbReference>
<feature type="domain" description="Bacterial bifunctional deaminase-reductase C-terminal" evidence="1">
    <location>
        <begin position="2"/>
        <end position="181"/>
    </location>
</feature>
<evidence type="ECO:0000259" key="1">
    <source>
        <dbReference type="Pfam" id="PF01872"/>
    </source>
</evidence>
<dbReference type="InterPro" id="IPR024072">
    <property type="entry name" value="DHFR-like_dom_sf"/>
</dbReference>
<dbReference type="InterPro" id="IPR002734">
    <property type="entry name" value="RibDG_C"/>
</dbReference>
<reference evidence="2 3" key="1">
    <citation type="submission" date="2019-02" db="EMBL/GenBank/DDBJ databases">
        <title>Bacterial novel species Mucilaginibacter sp. 17JY9-4 isolated from soil.</title>
        <authorList>
            <person name="Jung H.-Y."/>
        </authorList>
    </citation>
    <scope>NUCLEOTIDE SEQUENCE [LARGE SCALE GENOMIC DNA]</scope>
    <source>
        <strain evidence="2 3">17JY9-4</strain>
    </source>
</reference>
<sequence>MRKLILSVSVSLDGYVEGPNGDMSWMQVDNSNEWDDLFESLYQVDLYILGAGMWPEYRNHWKKQLADPNAPANEVKYAKLADKTQHIVFSKSLKNSGWDNTIINNGDAIEEVKKLKEQPGKDIMTFGGAAFATSLLDAGLVDEYRLVIHPAIVAGGKSSFHRVKNSHKLKLVSVKQIGELVALTYKQLNTNA</sequence>
<dbReference type="OrthoDB" id="195113at2"/>